<reference evidence="1" key="1">
    <citation type="journal article" date="2022" name="bioRxiv">
        <title>Sequencing and chromosome-scale assembly of the giantPleurodeles waltlgenome.</title>
        <authorList>
            <person name="Brown T."/>
            <person name="Elewa A."/>
            <person name="Iarovenko S."/>
            <person name="Subramanian E."/>
            <person name="Araus A.J."/>
            <person name="Petzold A."/>
            <person name="Susuki M."/>
            <person name="Suzuki K.-i.T."/>
            <person name="Hayashi T."/>
            <person name="Toyoda A."/>
            <person name="Oliveira C."/>
            <person name="Osipova E."/>
            <person name="Leigh N.D."/>
            <person name="Simon A."/>
            <person name="Yun M.H."/>
        </authorList>
    </citation>
    <scope>NUCLEOTIDE SEQUENCE</scope>
    <source>
        <strain evidence="1">20211129_DDA</strain>
        <tissue evidence="1">Liver</tissue>
    </source>
</reference>
<keyword evidence="2" id="KW-1185">Reference proteome</keyword>
<gene>
    <name evidence="1" type="ORF">NDU88_000124</name>
</gene>
<evidence type="ECO:0000313" key="2">
    <source>
        <dbReference type="Proteomes" id="UP001066276"/>
    </source>
</evidence>
<sequence>MAKWTCYDSVNSQRPTLNFGKLSPPEVRIQQSVKRPMGWLFELWEANNKATRWPAPKQDVRQLQHIHSDMLGPPIDGAGETDVPRSAQNVCSAIMSNIDWRSGDTR</sequence>
<dbReference type="Proteomes" id="UP001066276">
    <property type="component" value="Chromosome 1_2"/>
</dbReference>
<name>A0AAV7VXH6_PLEWA</name>
<evidence type="ECO:0000313" key="1">
    <source>
        <dbReference type="EMBL" id="KAJ1204684.1"/>
    </source>
</evidence>
<comment type="caution">
    <text evidence="1">The sequence shown here is derived from an EMBL/GenBank/DDBJ whole genome shotgun (WGS) entry which is preliminary data.</text>
</comment>
<dbReference type="AlphaFoldDB" id="A0AAV7VXH6"/>
<proteinExistence type="predicted"/>
<organism evidence="1 2">
    <name type="scientific">Pleurodeles waltl</name>
    <name type="common">Iberian ribbed newt</name>
    <dbReference type="NCBI Taxonomy" id="8319"/>
    <lineage>
        <taxon>Eukaryota</taxon>
        <taxon>Metazoa</taxon>
        <taxon>Chordata</taxon>
        <taxon>Craniata</taxon>
        <taxon>Vertebrata</taxon>
        <taxon>Euteleostomi</taxon>
        <taxon>Amphibia</taxon>
        <taxon>Batrachia</taxon>
        <taxon>Caudata</taxon>
        <taxon>Salamandroidea</taxon>
        <taxon>Salamandridae</taxon>
        <taxon>Pleurodelinae</taxon>
        <taxon>Pleurodeles</taxon>
    </lineage>
</organism>
<dbReference type="EMBL" id="JANPWB010000002">
    <property type="protein sequence ID" value="KAJ1204684.1"/>
    <property type="molecule type" value="Genomic_DNA"/>
</dbReference>
<accession>A0AAV7VXH6</accession>
<protein>
    <submittedName>
        <fullName evidence="1">Uncharacterized protein</fullName>
    </submittedName>
</protein>